<evidence type="ECO:0000313" key="4">
    <source>
        <dbReference type="Proteomes" id="UP000283616"/>
    </source>
</evidence>
<dbReference type="EMBL" id="WCSY01000006">
    <property type="protein sequence ID" value="KAB4314273.1"/>
    <property type="molecule type" value="Genomic_DNA"/>
</dbReference>
<reference evidence="5 6" key="2">
    <citation type="journal article" date="2019" name="Nat. Med.">
        <title>A library of human gut bacterial isolates paired with longitudinal multiomics data enables mechanistic microbiome research.</title>
        <authorList>
            <person name="Poyet M."/>
            <person name="Groussin M."/>
            <person name="Gibbons S.M."/>
            <person name="Avila-Pacheco J."/>
            <person name="Jiang X."/>
            <person name="Kearney S.M."/>
            <person name="Perrotta A.R."/>
            <person name="Berdy B."/>
            <person name="Zhao S."/>
            <person name="Lieberman T.D."/>
            <person name="Swanson P.K."/>
            <person name="Smith M."/>
            <person name="Roesemann S."/>
            <person name="Alexander J.E."/>
            <person name="Rich S.A."/>
            <person name="Livny J."/>
            <person name="Vlamakis H."/>
            <person name="Clish C."/>
            <person name="Bullock K."/>
            <person name="Deik A."/>
            <person name="Scott J."/>
            <person name="Pierce K.A."/>
            <person name="Xavier R.J."/>
            <person name="Alm E.J."/>
        </authorList>
    </citation>
    <scope>NUCLEOTIDE SEQUENCE [LARGE SCALE GENOMIC DNA]</scope>
    <source>
        <strain evidence="2 6">BIOML-A165</strain>
        <strain evidence="1 5">BIOML-A188</strain>
    </source>
</reference>
<dbReference type="EMBL" id="WCSB01000018">
    <property type="protein sequence ID" value="KAB4449882.1"/>
    <property type="molecule type" value="Genomic_DNA"/>
</dbReference>
<sequence length="80" mass="9761">MFGIVLVFSLLDEVSFNFLQIRGKSRWFLYGYEIFGVKNRKRRDKKDYTKRETDFYAIKWQSSFLAAHYKYIFKILRTTA</sequence>
<dbReference type="Proteomes" id="UP000440614">
    <property type="component" value="Unassembled WGS sequence"/>
</dbReference>
<comment type="caution">
    <text evidence="3">The sequence shown here is derived from an EMBL/GenBank/DDBJ whole genome shotgun (WGS) entry which is preliminary data.</text>
</comment>
<evidence type="ECO:0000313" key="6">
    <source>
        <dbReference type="Proteomes" id="UP000460317"/>
    </source>
</evidence>
<name>A0A415M5A6_BACT4</name>
<evidence type="ECO:0000313" key="3">
    <source>
        <dbReference type="EMBL" id="RHL63623.1"/>
    </source>
</evidence>
<evidence type="ECO:0000313" key="2">
    <source>
        <dbReference type="EMBL" id="KAB4449882.1"/>
    </source>
</evidence>
<accession>A0A415M5A6</accession>
<dbReference type="EMBL" id="QROV01000003">
    <property type="protein sequence ID" value="RHL63623.1"/>
    <property type="molecule type" value="Genomic_DNA"/>
</dbReference>
<gene>
    <name evidence="3" type="ORF">DW011_03200</name>
    <name evidence="2" type="ORF">GAN93_17530</name>
    <name evidence="1" type="ORF">GAO51_07885</name>
</gene>
<dbReference type="AlphaFoldDB" id="A0A415M5A6"/>
<protein>
    <submittedName>
        <fullName evidence="3">Uncharacterized protein</fullName>
    </submittedName>
</protein>
<evidence type="ECO:0000313" key="5">
    <source>
        <dbReference type="Proteomes" id="UP000440614"/>
    </source>
</evidence>
<evidence type="ECO:0000313" key="1">
    <source>
        <dbReference type="EMBL" id="KAB4314273.1"/>
    </source>
</evidence>
<organism evidence="3 4">
    <name type="scientific">Bacteroides thetaiotaomicron</name>
    <dbReference type="NCBI Taxonomy" id="818"/>
    <lineage>
        <taxon>Bacteria</taxon>
        <taxon>Pseudomonadati</taxon>
        <taxon>Bacteroidota</taxon>
        <taxon>Bacteroidia</taxon>
        <taxon>Bacteroidales</taxon>
        <taxon>Bacteroidaceae</taxon>
        <taxon>Bacteroides</taxon>
    </lineage>
</organism>
<dbReference type="Proteomes" id="UP000283616">
    <property type="component" value="Unassembled WGS sequence"/>
</dbReference>
<dbReference type="Proteomes" id="UP000460317">
    <property type="component" value="Unassembled WGS sequence"/>
</dbReference>
<proteinExistence type="predicted"/>
<reference evidence="3 4" key="1">
    <citation type="submission" date="2018-08" db="EMBL/GenBank/DDBJ databases">
        <title>A genome reference for cultivated species of the human gut microbiota.</title>
        <authorList>
            <person name="Zou Y."/>
            <person name="Xue W."/>
            <person name="Luo G."/>
        </authorList>
    </citation>
    <scope>NUCLEOTIDE SEQUENCE [LARGE SCALE GENOMIC DNA]</scope>
    <source>
        <strain evidence="3 4">AF37-12</strain>
    </source>
</reference>